<name>A0A1M7ZCN7_9BACT</name>
<dbReference type="EMBL" id="FRXN01000003">
    <property type="protein sequence ID" value="SHO62569.1"/>
    <property type="molecule type" value="Genomic_DNA"/>
</dbReference>
<evidence type="ECO:0000313" key="3">
    <source>
        <dbReference type="Proteomes" id="UP000184609"/>
    </source>
</evidence>
<accession>A0A1M7ZCN7</accession>
<evidence type="ECO:0000256" key="1">
    <source>
        <dbReference type="SAM" id="Phobius"/>
    </source>
</evidence>
<keyword evidence="1" id="KW-1133">Transmembrane helix</keyword>
<proteinExistence type="predicted"/>
<organism evidence="2 3">
    <name type="scientific">Algoriphagus zhangzhouensis</name>
    <dbReference type="NCBI Taxonomy" id="1073327"/>
    <lineage>
        <taxon>Bacteria</taxon>
        <taxon>Pseudomonadati</taxon>
        <taxon>Bacteroidota</taxon>
        <taxon>Cytophagia</taxon>
        <taxon>Cytophagales</taxon>
        <taxon>Cyclobacteriaceae</taxon>
        <taxon>Algoriphagus</taxon>
    </lineage>
</organism>
<gene>
    <name evidence="2" type="ORF">SAMN04488108_2165</name>
</gene>
<keyword evidence="1" id="KW-0472">Membrane</keyword>
<evidence type="ECO:0000313" key="2">
    <source>
        <dbReference type="EMBL" id="SHO62569.1"/>
    </source>
</evidence>
<feature type="transmembrane region" description="Helical" evidence="1">
    <location>
        <begin position="21"/>
        <end position="39"/>
    </location>
</feature>
<reference evidence="3" key="1">
    <citation type="submission" date="2016-12" db="EMBL/GenBank/DDBJ databases">
        <authorList>
            <person name="Varghese N."/>
            <person name="Submissions S."/>
        </authorList>
    </citation>
    <scope>NUCLEOTIDE SEQUENCE [LARGE SCALE GENOMIC DNA]</scope>
    <source>
        <strain evidence="3">DSM 25035</strain>
    </source>
</reference>
<protein>
    <submittedName>
        <fullName evidence="2">Uncharacterized protein</fullName>
    </submittedName>
</protein>
<dbReference type="AlphaFoldDB" id="A0A1M7ZCN7"/>
<sequence>MVPFLKSIQDPSKGKVAPRKLSNVVFQIFLFGLLMALLFSCKVYRNIDYINPPIPKGERSKTFEPRQIERVEPGDKLYLVLKN</sequence>
<keyword evidence="1" id="KW-0812">Transmembrane</keyword>
<dbReference type="Proteomes" id="UP000184609">
    <property type="component" value="Unassembled WGS sequence"/>
</dbReference>
<keyword evidence="3" id="KW-1185">Reference proteome</keyword>